<dbReference type="InterPro" id="IPR036188">
    <property type="entry name" value="FAD/NAD-bd_sf"/>
</dbReference>
<dbReference type="PANTHER" id="PTHR11552:SF115">
    <property type="entry name" value="DEHYDROGENASE XPTC-RELATED"/>
    <property type="match status" value="1"/>
</dbReference>
<feature type="binding site" evidence="2">
    <location>
        <begin position="594"/>
        <end position="595"/>
    </location>
    <ligand>
        <name>FAD</name>
        <dbReference type="ChEBI" id="CHEBI:57692"/>
    </ligand>
</feature>
<sequence length="615" mass="65616">MLSNAALVLALAIGAASRPLLARDAEVINATQLIESYDFVIAGGGLSGLTVADRLTENPNVRVLVIEAGPFDRQEDGVTVPGAYFPVPYFWLPLSSTPQTALGGTVYGVPCGRVVGGGSVINAMFFHRSSASLYDAWASLGASGFGWKDLLPYFKKSETFNKPDAAYAAARNITWDDSYHGFSGPVQASHAPYDYPGSANFYNAARSIGIPARKDPNGGDGTGVFRLIRSVDPKTKRRSSARINHYERVKSSRPNYHILPSTLVNKVLFQNKAAIGVEYVTASGEKKTVYASKEVIVSAGAVHTPQILQLSGVGDAAYLKQFGIQSVSDLPGVGANLQDHLVLTVNYNYTNNYFPNGGSLQENQTYAAEQRAIYDAGKPSAFDLTGTTGNMIIQLPLNGLTSSWQSIVSLAKSQDPAKVLGGSPNSAVLSGYKKQRTEILNNINDEAVGDISWNTGPASTLYMTRPFSRGSIKINSDSISTDPLIDYGAIVDPTDLEILFAVYLKNRQLMQSPDIKVLGAAETSPAPWDITDKAQILDAIKKSLNPTNAHQCCTAAMMKKNDGGVVGSDNLVYGVSKLSVVDASVFPLVPGGGPQASIYGAAEKAVDTIKKRNRV</sequence>
<evidence type="ECO:0000313" key="5">
    <source>
        <dbReference type="EMBL" id="KAH7138515.1"/>
    </source>
</evidence>
<name>A0A9P9J1B2_9PLEO</name>
<keyword evidence="3" id="KW-0732">Signal</keyword>
<keyword evidence="6" id="KW-1185">Reference proteome</keyword>
<dbReference type="AlphaFoldDB" id="A0A9P9J1B2"/>
<keyword evidence="2" id="KW-0285">Flavoprotein</keyword>
<comment type="cofactor">
    <cofactor evidence="2">
        <name>FAD</name>
        <dbReference type="ChEBI" id="CHEBI:57692"/>
    </cofactor>
</comment>
<dbReference type="PIRSF" id="PIRSF000137">
    <property type="entry name" value="Alcohol_oxidase"/>
    <property type="match status" value="1"/>
</dbReference>
<dbReference type="Pfam" id="PF00732">
    <property type="entry name" value="GMC_oxred_N"/>
    <property type="match status" value="1"/>
</dbReference>
<dbReference type="EMBL" id="JAGMWT010000001">
    <property type="protein sequence ID" value="KAH7138515.1"/>
    <property type="molecule type" value="Genomic_DNA"/>
</dbReference>
<feature type="signal peptide" evidence="3">
    <location>
        <begin position="1"/>
        <end position="22"/>
    </location>
</feature>
<evidence type="ECO:0000256" key="3">
    <source>
        <dbReference type="SAM" id="SignalP"/>
    </source>
</evidence>
<dbReference type="GO" id="GO:0016614">
    <property type="term" value="F:oxidoreductase activity, acting on CH-OH group of donors"/>
    <property type="evidence" value="ECO:0007669"/>
    <property type="project" value="InterPro"/>
</dbReference>
<feature type="chain" id="PRO_5040274865" evidence="3">
    <location>
        <begin position="23"/>
        <end position="615"/>
    </location>
</feature>
<feature type="domain" description="Glucose-methanol-choline oxidoreductase N-terminal" evidence="4">
    <location>
        <begin position="300"/>
        <end position="314"/>
    </location>
</feature>
<comment type="caution">
    <text evidence="5">The sequence shown here is derived from an EMBL/GenBank/DDBJ whole genome shotgun (WGS) entry which is preliminary data.</text>
</comment>
<feature type="binding site" evidence="2">
    <location>
        <position position="114"/>
    </location>
    <ligand>
        <name>FAD</name>
        <dbReference type="ChEBI" id="CHEBI:57692"/>
    </ligand>
</feature>
<dbReference type="InterPro" id="IPR007867">
    <property type="entry name" value="GMC_OxRtase_C"/>
</dbReference>
<dbReference type="InterPro" id="IPR000172">
    <property type="entry name" value="GMC_OxRdtase_N"/>
</dbReference>
<dbReference type="PROSITE" id="PS00624">
    <property type="entry name" value="GMC_OXRED_2"/>
    <property type="match status" value="1"/>
</dbReference>
<evidence type="ECO:0000256" key="2">
    <source>
        <dbReference type="PIRSR" id="PIRSR000137-2"/>
    </source>
</evidence>
<dbReference type="GO" id="GO:0044550">
    <property type="term" value="P:secondary metabolite biosynthetic process"/>
    <property type="evidence" value="ECO:0007669"/>
    <property type="project" value="TreeGrafter"/>
</dbReference>
<evidence type="ECO:0000259" key="4">
    <source>
        <dbReference type="PROSITE" id="PS00624"/>
    </source>
</evidence>
<keyword evidence="2" id="KW-0274">FAD</keyword>
<organism evidence="5 6">
    <name type="scientific">Dendryphion nanum</name>
    <dbReference type="NCBI Taxonomy" id="256645"/>
    <lineage>
        <taxon>Eukaryota</taxon>
        <taxon>Fungi</taxon>
        <taxon>Dikarya</taxon>
        <taxon>Ascomycota</taxon>
        <taxon>Pezizomycotina</taxon>
        <taxon>Dothideomycetes</taxon>
        <taxon>Pleosporomycetidae</taxon>
        <taxon>Pleosporales</taxon>
        <taxon>Torulaceae</taxon>
        <taxon>Dendryphion</taxon>
    </lineage>
</organism>
<dbReference type="Pfam" id="PF05199">
    <property type="entry name" value="GMC_oxred_C"/>
    <property type="match status" value="1"/>
</dbReference>
<dbReference type="Proteomes" id="UP000700596">
    <property type="component" value="Unassembled WGS sequence"/>
</dbReference>
<dbReference type="Gene3D" id="3.30.560.10">
    <property type="entry name" value="Glucose Oxidase, domain 3"/>
    <property type="match status" value="1"/>
</dbReference>
<dbReference type="SUPFAM" id="SSF54373">
    <property type="entry name" value="FAD-linked reductases, C-terminal domain"/>
    <property type="match status" value="1"/>
</dbReference>
<dbReference type="PANTHER" id="PTHR11552">
    <property type="entry name" value="GLUCOSE-METHANOL-CHOLINE GMC OXIDOREDUCTASE"/>
    <property type="match status" value="1"/>
</dbReference>
<gene>
    <name evidence="5" type="ORF">B0J11DRAFT_17193</name>
</gene>
<protein>
    <submittedName>
        <fullName evidence="5">Choline dehydrogenase-like protein</fullName>
    </submittedName>
</protein>
<evidence type="ECO:0000313" key="6">
    <source>
        <dbReference type="Proteomes" id="UP000700596"/>
    </source>
</evidence>
<dbReference type="GO" id="GO:0050660">
    <property type="term" value="F:flavin adenine dinucleotide binding"/>
    <property type="evidence" value="ECO:0007669"/>
    <property type="project" value="InterPro"/>
</dbReference>
<reference evidence="5" key="1">
    <citation type="journal article" date="2021" name="Nat. Commun.">
        <title>Genetic determinants of endophytism in the Arabidopsis root mycobiome.</title>
        <authorList>
            <person name="Mesny F."/>
            <person name="Miyauchi S."/>
            <person name="Thiergart T."/>
            <person name="Pickel B."/>
            <person name="Atanasova L."/>
            <person name="Karlsson M."/>
            <person name="Huettel B."/>
            <person name="Barry K.W."/>
            <person name="Haridas S."/>
            <person name="Chen C."/>
            <person name="Bauer D."/>
            <person name="Andreopoulos W."/>
            <person name="Pangilinan J."/>
            <person name="LaButti K."/>
            <person name="Riley R."/>
            <person name="Lipzen A."/>
            <person name="Clum A."/>
            <person name="Drula E."/>
            <person name="Henrissat B."/>
            <person name="Kohler A."/>
            <person name="Grigoriev I.V."/>
            <person name="Martin F.M."/>
            <person name="Hacquard S."/>
        </authorList>
    </citation>
    <scope>NUCLEOTIDE SEQUENCE</scope>
    <source>
        <strain evidence="5">MPI-CAGE-CH-0243</strain>
    </source>
</reference>
<dbReference type="OrthoDB" id="269227at2759"/>
<dbReference type="InterPro" id="IPR012132">
    <property type="entry name" value="GMC_OxRdtase"/>
</dbReference>
<accession>A0A9P9J1B2</accession>
<dbReference type="SUPFAM" id="SSF51905">
    <property type="entry name" value="FAD/NAD(P)-binding domain"/>
    <property type="match status" value="1"/>
</dbReference>
<evidence type="ECO:0000256" key="1">
    <source>
        <dbReference type="ARBA" id="ARBA00010790"/>
    </source>
</evidence>
<comment type="similarity">
    <text evidence="1">Belongs to the GMC oxidoreductase family.</text>
</comment>
<proteinExistence type="inferred from homology"/>
<dbReference type="Gene3D" id="3.50.50.60">
    <property type="entry name" value="FAD/NAD(P)-binding domain"/>
    <property type="match status" value="1"/>
</dbReference>
<feature type="binding site" evidence="2">
    <location>
        <position position="264"/>
    </location>
    <ligand>
        <name>FAD</name>
        <dbReference type="ChEBI" id="CHEBI:57692"/>
    </ligand>
</feature>